<evidence type="ECO:0000256" key="8">
    <source>
        <dbReference type="PROSITE-ProRule" id="PRU00779"/>
    </source>
</evidence>
<dbReference type="Pfam" id="PF13802">
    <property type="entry name" value="Gal_mutarotas_2"/>
    <property type="match status" value="1"/>
</dbReference>
<reference evidence="12" key="1">
    <citation type="submission" date="2023-03" db="EMBL/GenBank/DDBJ databases">
        <authorList>
            <person name="Steffen K."/>
            <person name="Cardenas P."/>
        </authorList>
    </citation>
    <scope>NUCLEOTIDE SEQUENCE</scope>
</reference>
<keyword evidence="6" id="KW-0325">Glycoprotein</keyword>
<dbReference type="Pfam" id="PF01055">
    <property type="entry name" value="Glyco_hydro_31_2nd"/>
    <property type="match status" value="1"/>
</dbReference>
<dbReference type="AlphaFoldDB" id="A0AA35T4M4"/>
<evidence type="ECO:0000256" key="2">
    <source>
        <dbReference type="ARBA" id="ARBA00007806"/>
    </source>
</evidence>
<dbReference type="PROSITE" id="PS00129">
    <property type="entry name" value="GLYCOSYL_HYDROL_F31_1"/>
    <property type="match status" value="1"/>
</dbReference>
<dbReference type="InterPro" id="IPR011013">
    <property type="entry name" value="Gal_mutarotase_sf_dom"/>
</dbReference>
<keyword evidence="10" id="KW-1133">Transmembrane helix</keyword>
<dbReference type="InterPro" id="IPR030458">
    <property type="entry name" value="Glyco_hydro_31_AS"/>
</dbReference>
<dbReference type="Gene3D" id="4.10.110.10">
    <property type="entry name" value="Spasmolytic Protein, domain 1"/>
    <property type="match status" value="1"/>
</dbReference>
<evidence type="ECO:0000256" key="5">
    <source>
        <dbReference type="ARBA" id="ARBA00023157"/>
    </source>
</evidence>
<dbReference type="InterPro" id="IPR048395">
    <property type="entry name" value="Glyco_hydro_31_C"/>
</dbReference>
<name>A0AA35T4M4_GEOBA</name>
<dbReference type="FunFam" id="2.60.40.1180:FF:000005">
    <property type="entry name" value="Maltase-glucoamylase, intestinal"/>
    <property type="match status" value="1"/>
</dbReference>
<evidence type="ECO:0000256" key="6">
    <source>
        <dbReference type="ARBA" id="ARBA00023180"/>
    </source>
</evidence>
<evidence type="ECO:0000256" key="7">
    <source>
        <dbReference type="ARBA" id="ARBA00023295"/>
    </source>
</evidence>
<keyword evidence="5" id="KW-1015">Disulfide bond</keyword>
<evidence type="ECO:0000256" key="10">
    <source>
        <dbReference type="SAM" id="Phobius"/>
    </source>
</evidence>
<evidence type="ECO:0000256" key="1">
    <source>
        <dbReference type="ARBA" id="ARBA00004370"/>
    </source>
</evidence>
<dbReference type="Gene3D" id="2.60.40.1760">
    <property type="entry name" value="glycosyl hydrolase (family 31)"/>
    <property type="match status" value="1"/>
</dbReference>
<evidence type="ECO:0000313" key="13">
    <source>
        <dbReference type="Proteomes" id="UP001174909"/>
    </source>
</evidence>
<feature type="transmembrane region" description="Helical" evidence="10">
    <location>
        <begin position="35"/>
        <end position="65"/>
    </location>
</feature>
<dbReference type="InterPro" id="IPR000322">
    <property type="entry name" value="Glyco_hydro_31_TIM"/>
</dbReference>
<protein>
    <submittedName>
        <fullName evidence="12">Lysosomal alpha-glucosidase</fullName>
    </submittedName>
</protein>
<dbReference type="GO" id="GO:0005975">
    <property type="term" value="P:carbohydrate metabolic process"/>
    <property type="evidence" value="ECO:0007669"/>
    <property type="project" value="InterPro"/>
</dbReference>
<dbReference type="PROSITE" id="PS00707">
    <property type="entry name" value="GLYCOSYL_HYDROL_F31_2"/>
    <property type="match status" value="1"/>
</dbReference>
<dbReference type="SUPFAM" id="SSF51445">
    <property type="entry name" value="(Trans)glycosidases"/>
    <property type="match status" value="1"/>
</dbReference>
<feature type="domain" description="P-type" evidence="11">
    <location>
        <begin position="76"/>
        <end position="119"/>
    </location>
</feature>
<evidence type="ECO:0000313" key="12">
    <source>
        <dbReference type="EMBL" id="CAI8040923.1"/>
    </source>
</evidence>
<sequence>MSQTGKKGLAQYRSINEDDEETLALRGRRQRRSPVCIWGSFFALMTGTLVFIGATFALLAGFGFFSAPGDARGNETACELPNVRVNCIPEGGRSETEDVCLERGCCWAKEETPSCFYPKGFGYAVDGQPADTSTGKTVNLTRKTGQPSQYGGDIKTVRVDIFYETSYRLRVKLWDPRKKRYEVPLPTPEPQGQASNPLYKVSISREDSFSFTVQRTSASRDIFSTATGLILSSQYLQLTGILPSDNIYGLGEHAMDRFKLLTNNSVLTLFSRDQPPNPDKPGQNLYGVHPFYLCMEQDGSSHGVFLLNSNAMEIELGPLPSVTYRTIGGILDFYFFLGPSPEAVVQQYTEVIGRPFMPPYWSLGFHLCRWGYDTANNTLKVVERMRDSGIPQGSIGCWAQDTQWNDIDYMSEHLDFTYNTTTFAELPDLISNLHSHGQHYVLITDPGIGSTQPRGSYPPYDDGVTMGIFITNSTHQPIIGVVWPGEVAFPDFTNPHTQIYWDKFVSLFHSNISFDGLWIDMNEPSNFVPGSLDGCPNTSINNPPFLPGVYHEGLIDIFGIIKKTLCMSANQSASLHYNVHSLYGFSEANKTMRALEKVLGNRSLVISRSTFPGSGVFGGHWLGDNESKYRHMQNSITGILDFSLFGIPLVGADICGFSGSTTEELCTRWMQLGAFYPFSRNHNAIGEPAQDPAVFSNDSVASSRDVLLLRYRMLPFLYTLFHFAHVNGSTVARPLFFDPHSNIFCSSIRTHYFILILFLYSHSTVPIPLARFPKDQVTWDVDQQFMWGSAVLVTPVLVEGATSVEGYFPPGARWFNLRKGSEMTSSGHVALSAPLDTIPVHVRGGSIIALQEPNTTTTESRKNPFALLVALDDNQSGEGWLYWDDGETLATFETGTYSLLHFSVADGNLSSSVRHSGYTELDNAMLHLFTIYGLPSQPMSVALNNNPVPESDVEWNEDTKVLNVRVSLTDLNQPFTLTWKTSAY</sequence>
<keyword evidence="4 10" id="KW-0472">Membrane</keyword>
<dbReference type="GO" id="GO:0030246">
    <property type="term" value="F:carbohydrate binding"/>
    <property type="evidence" value="ECO:0007669"/>
    <property type="project" value="InterPro"/>
</dbReference>
<dbReference type="PANTHER" id="PTHR22762">
    <property type="entry name" value="ALPHA-GLUCOSIDASE"/>
    <property type="match status" value="1"/>
</dbReference>
<dbReference type="InterPro" id="IPR013780">
    <property type="entry name" value="Glyco_hydro_b"/>
</dbReference>
<dbReference type="InterPro" id="IPR025887">
    <property type="entry name" value="Glyco_hydro_31_N_dom"/>
</dbReference>
<dbReference type="CDD" id="cd00111">
    <property type="entry name" value="Trefoil"/>
    <property type="match status" value="1"/>
</dbReference>
<dbReference type="SMART" id="SM00018">
    <property type="entry name" value="PD"/>
    <property type="match status" value="1"/>
</dbReference>
<comment type="subcellular location">
    <subcellularLocation>
        <location evidence="1">Membrane</location>
    </subcellularLocation>
</comment>
<dbReference type="InterPro" id="IPR044913">
    <property type="entry name" value="P_trefoil_dom_sf"/>
</dbReference>
<dbReference type="InterPro" id="IPR000519">
    <property type="entry name" value="P_trefoil_dom"/>
</dbReference>
<dbReference type="GO" id="GO:0004558">
    <property type="term" value="F:alpha-1,4-glucosidase activity"/>
    <property type="evidence" value="ECO:0007669"/>
    <property type="project" value="TreeGrafter"/>
</dbReference>
<keyword evidence="3 9" id="KW-0378">Hydrolase</keyword>
<dbReference type="GO" id="GO:0016020">
    <property type="term" value="C:membrane"/>
    <property type="evidence" value="ECO:0007669"/>
    <property type="project" value="UniProtKB-SubCell"/>
</dbReference>
<dbReference type="Pfam" id="PF00088">
    <property type="entry name" value="Trefoil"/>
    <property type="match status" value="1"/>
</dbReference>
<dbReference type="InterPro" id="IPR017853">
    <property type="entry name" value="GH"/>
</dbReference>
<accession>A0AA35T4M4</accession>
<dbReference type="SUPFAM" id="SSF51011">
    <property type="entry name" value="Glycosyl hydrolase domain"/>
    <property type="match status" value="1"/>
</dbReference>
<dbReference type="Gene3D" id="3.20.20.80">
    <property type="entry name" value="Glycosidases"/>
    <property type="match status" value="1"/>
</dbReference>
<dbReference type="CDD" id="cd06602">
    <property type="entry name" value="GH31_MGAM_SI_GAA"/>
    <property type="match status" value="1"/>
</dbReference>
<evidence type="ECO:0000256" key="3">
    <source>
        <dbReference type="ARBA" id="ARBA00022801"/>
    </source>
</evidence>
<organism evidence="12 13">
    <name type="scientific">Geodia barretti</name>
    <name type="common">Barrett's horny sponge</name>
    <dbReference type="NCBI Taxonomy" id="519541"/>
    <lineage>
        <taxon>Eukaryota</taxon>
        <taxon>Metazoa</taxon>
        <taxon>Porifera</taxon>
        <taxon>Demospongiae</taxon>
        <taxon>Heteroscleromorpha</taxon>
        <taxon>Tetractinellida</taxon>
        <taxon>Astrophorina</taxon>
        <taxon>Geodiidae</taxon>
        <taxon>Geodia</taxon>
    </lineage>
</organism>
<dbReference type="SUPFAM" id="SSF74650">
    <property type="entry name" value="Galactose mutarotase-like"/>
    <property type="match status" value="1"/>
</dbReference>
<dbReference type="Gene3D" id="2.60.40.1180">
    <property type="entry name" value="Golgi alpha-mannosidase II"/>
    <property type="match status" value="3"/>
</dbReference>
<proteinExistence type="inferred from homology"/>
<dbReference type="Proteomes" id="UP001174909">
    <property type="component" value="Unassembled WGS sequence"/>
</dbReference>
<evidence type="ECO:0000256" key="4">
    <source>
        <dbReference type="ARBA" id="ARBA00023136"/>
    </source>
</evidence>
<evidence type="ECO:0000259" key="11">
    <source>
        <dbReference type="PROSITE" id="PS51448"/>
    </source>
</evidence>
<dbReference type="CDD" id="cd14752">
    <property type="entry name" value="GH31_N"/>
    <property type="match status" value="1"/>
</dbReference>
<dbReference type="PANTHER" id="PTHR22762:SF131">
    <property type="entry name" value="GLYCOSIDE HYDROLASE FAMILY 31 N-TERMINAL DOMAIN-CONTAINING PROTEIN"/>
    <property type="match status" value="1"/>
</dbReference>
<dbReference type="PROSITE" id="PS51448">
    <property type="entry name" value="P_TREFOIL_2"/>
    <property type="match status" value="1"/>
</dbReference>
<dbReference type="EMBL" id="CASHTH010003151">
    <property type="protein sequence ID" value="CAI8040923.1"/>
    <property type="molecule type" value="Genomic_DNA"/>
</dbReference>
<keyword evidence="13" id="KW-1185">Reference proteome</keyword>
<evidence type="ECO:0000256" key="9">
    <source>
        <dbReference type="RuleBase" id="RU361185"/>
    </source>
</evidence>
<comment type="caution">
    <text evidence="8">Lacks conserved residue(s) required for the propagation of feature annotation.</text>
</comment>
<dbReference type="InterPro" id="IPR030459">
    <property type="entry name" value="Glyco_hydro_31_CS"/>
</dbReference>
<dbReference type="Pfam" id="PF21365">
    <property type="entry name" value="Glyco_hydro_31_3rd"/>
    <property type="match status" value="1"/>
</dbReference>
<comment type="similarity">
    <text evidence="2 9">Belongs to the glycosyl hydrolase 31 family.</text>
</comment>
<keyword evidence="10" id="KW-0812">Transmembrane</keyword>
<gene>
    <name evidence="12" type="ORF">GBAR_LOCUS22750</name>
</gene>
<keyword evidence="7 9" id="KW-0326">Glycosidase</keyword>
<comment type="caution">
    <text evidence="12">The sequence shown here is derived from an EMBL/GenBank/DDBJ whole genome shotgun (WGS) entry which is preliminary data.</text>
</comment>